<gene>
    <name evidence="4" type="ORF">PV02_04195</name>
</gene>
<dbReference type="Pfam" id="PF00535">
    <property type="entry name" value="Glycos_transf_2"/>
    <property type="match status" value="1"/>
</dbReference>
<dbReference type="PANTHER" id="PTHR43630:SF1">
    <property type="entry name" value="POLY-BETA-1,6-N-ACETYL-D-GLUCOSAMINE SYNTHASE"/>
    <property type="match status" value="1"/>
</dbReference>
<proteinExistence type="predicted"/>
<evidence type="ECO:0000259" key="3">
    <source>
        <dbReference type="Pfam" id="PF00535"/>
    </source>
</evidence>
<dbReference type="EMBL" id="JTEO01000002">
    <property type="protein sequence ID" value="MCQ6962392.1"/>
    <property type="molecule type" value="Genomic_DNA"/>
</dbReference>
<dbReference type="PANTHER" id="PTHR43630">
    <property type="entry name" value="POLY-BETA-1,6-N-ACETYL-D-GLUCOSAMINE SYNTHASE"/>
    <property type="match status" value="1"/>
</dbReference>
<sequence>MPEMNDYILVTPAKNEEEILDKCIESVASQIKLPSLWVIVDDGSDDGTPEIIQKASSRYQWIKSVRLGPSKRDLGAHYSYVCIEGFKAATDICSRENIDYRFIALQDADIVLPTNYYEYLIEKLVQYPSFGILSGSTTCLVNDKFICPDQSEKLPSGAARVWRKECFEETGGYIPAFAPDSVSNIKAKLKGWSIRRCSEISFVQLRETASAKGLWNGWASIGKRNYYLGFPLYFAFMKALKHSVRPPFYLGAAYLSGYFSFLLKGKQIQEKDILHYYRHMRPKELIRKK</sequence>
<dbReference type="InterPro" id="IPR001173">
    <property type="entry name" value="Glyco_trans_2-like"/>
</dbReference>
<evidence type="ECO:0000256" key="2">
    <source>
        <dbReference type="ARBA" id="ARBA00022679"/>
    </source>
</evidence>
<dbReference type="Proteomes" id="UP001206983">
    <property type="component" value="Unassembled WGS sequence"/>
</dbReference>
<dbReference type="RefSeq" id="WP_256622111.1">
    <property type="nucleotide sequence ID" value="NZ_JTEO01000002.1"/>
</dbReference>
<keyword evidence="5" id="KW-1185">Reference proteome</keyword>
<evidence type="ECO:0000313" key="5">
    <source>
        <dbReference type="Proteomes" id="UP001206983"/>
    </source>
</evidence>
<comment type="caution">
    <text evidence="4">The sequence shown here is derived from an EMBL/GenBank/DDBJ whole genome shotgun (WGS) entry which is preliminary data.</text>
</comment>
<dbReference type="SUPFAM" id="SSF53448">
    <property type="entry name" value="Nucleotide-diphospho-sugar transferases"/>
    <property type="match status" value="1"/>
</dbReference>
<protein>
    <recommendedName>
        <fullName evidence="3">Glycosyltransferase 2-like domain-containing protein</fullName>
    </recommendedName>
</protein>
<evidence type="ECO:0000256" key="1">
    <source>
        <dbReference type="ARBA" id="ARBA00022676"/>
    </source>
</evidence>
<dbReference type="AlphaFoldDB" id="A0AAE3KWU4"/>
<dbReference type="GO" id="GO:0016757">
    <property type="term" value="F:glycosyltransferase activity"/>
    <property type="evidence" value="ECO:0007669"/>
    <property type="project" value="UniProtKB-KW"/>
</dbReference>
<dbReference type="CDD" id="cd00761">
    <property type="entry name" value="Glyco_tranf_GTA_type"/>
    <property type="match status" value="1"/>
</dbReference>
<name>A0AAE3KWU4_9EURY</name>
<keyword evidence="2" id="KW-0808">Transferase</keyword>
<accession>A0AAE3KWU4</accession>
<organism evidence="4 5">
    <name type="scientific">Methanolobus chelungpuianus</name>
    <dbReference type="NCBI Taxonomy" id="502115"/>
    <lineage>
        <taxon>Archaea</taxon>
        <taxon>Methanobacteriati</taxon>
        <taxon>Methanobacteriota</taxon>
        <taxon>Stenosarchaea group</taxon>
        <taxon>Methanomicrobia</taxon>
        <taxon>Methanosarcinales</taxon>
        <taxon>Methanosarcinaceae</taxon>
        <taxon>Methanolobus</taxon>
    </lineage>
</organism>
<feature type="domain" description="Glycosyltransferase 2-like" evidence="3">
    <location>
        <begin position="10"/>
        <end position="129"/>
    </location>
</feature>
<dbReference type="InterPro" id="IPR029044">
    <property type="entry name" value="Nucleotide-diphossugar_trans"/>
</dbReference>
<dbReference type="Gene3D" id="3.90.550.10">
    <property type="entry name" value="Spore Coat Polysaccharide Biosynthesis Protein SpsA, Chain A"/>
    <property type="match status" value="1"/>
</dbReference>
<reference evidence="4 5" key="1">
    <citation type="journal article" date="2011" name="Appl. Environ. Microbiol.">
        <title>Methanogenic archaea isolated from Taiwan's Chelungpu fault.</title>
        <authorList>
            <person name="Wu S.Y."/>
            <person name="Lai M.C."/>
        </authorList>
    </citation>
    <scope>NUCLEOTIDE SEQUENCE [LARGE SCALE GENOMIC DNA]</scope>
    <source>
        <strain evidence="4 5">St545Mb</strain>
    </source>
</reference>
<evidence type="ECO:0000313" key="4">
    <source>
        <dbReference type="EMBL" id="MCQ6962392.1"/>
    </source>
</evidence>
<keyword evidence="1" id="KW-0328">Glycosyltransferase</keyword>